<comment type="caution">
    <text evidence="2">The sequence shown here is derived from an EMBL/GenBank/DDBJ whole genome shotgun (WGS) entry which is preliminary data.</text>
</comment>
<evidence type="ECO:0000256" key="1">
    <source>
        <dbReference type="SAM" id="SignalP"/>
    </source>
</evidence>
<sequence length="257" mass="29163">MKKLIATILSVFTISVLFAQNMNSVEADLLKSFSRIQYWASDGRGQDYSLDSLLAANQNFEKMLFQVTSKHAASLNHPFKSLVDKGLHISSAPNGKFRIYTWNTLTGGSMHFYKNLFQFKAGNQVLSEKDKNEEGDPGVFFRTVNVVHVGNKDYYLGYQIALLSSALSYHSMKVFSIDDKSLNSDAKLIKTKTGIRNQLGYEVDQTKESNSDLPMEQTMIEYDSKHKVISLPLIQADGKVTDKRIKYQLKGRYFEKI</sequence>
<dbReference type="RefSeq" id="WP_344675864.1">
    <property type="nucleotide sequence ID" value="NZ_BAAAZI010000013.1"/>
</dbReference>
<gene>
    <name evidence="2" type="ORF">GCM10022216_32630</name>
</gene>
<keyword evidence="1" id="KW-0732">Signal</keyword>
<dbReference type="Proteomes" id="UP001500101">
    <property type="component" value="Unassembled WGS sequence"/>
</dbReference>
<evidence type="ECO:0000313" key="3">
    <source>
        <dbReference type="Proteomes" id="UP001500101"/>
    </source>
</evidence>
<protein>
    <submittedName>
        <fullName evidence="2">Uncharacterized protein</fullName>
    </submittedName>
</protein>
<accession>A0ABP7Z4N5</accession>
<keyword evidence="3" id="KW-1185">Reference proteome</keyword>
<proteinExistence type="predicted"/>
<dbReference type="EMBL" id="BAAAZI010000013">
    <property type="protein sequence ID" value="GAA4147038.1"/>
    <property type="molecule type" value="Genomic_DNA"/>
</dbReference>
<feature type="signal peptide" evidence="1">
    <location>
        <begin position="1"/>
        <end position="19"/>
    </location>
</feature>
<evidence type="ECO:0000313" key="2">
    <source>
        <dbReference type="EMBL" id="GAA4147038.1"/>
    </source>
</evidence>
<organism evidence="2 3">
    <name type="scientific">Sphingobacterium kyonggiense</name>
    <dbReference type="NCBI Taxonomy" id="714075"/>
    <lineage>
        <taxon>Bacteria</taxon>
        <taxon>Pseudomonadati</taxon>
        <taxon>Bacteroidota</taxon>
        <taxon>Sphingobacteriia</taxon>
        <taxon>Sphingobacteriales</taxon>
        <taxon>Sphingobacteriaceae</taxon>
        <taxon>Sphingobacterium</taxon>
    </lineage>
</organism>
<feature type="chain" id="PRO_5046967065" evidence="1">
    <location>
        <begin position="20"/>
        <end position="257"/>
    </location>
</feature>
<reference evidence="3" key="1">
    <citation type="journal article" date="2019" name="Int. J. Syst. Evol. Microbiol.">
        <title>The Global Catalogue of Microorganisms (GCM) 10K type strain sequencing project: providing services to taxonomists for standard genome sequencing and annotation.</title>
        <authorList>
            <consortium name="The Broad Institute Genomics Platform"/>
            <consortium name="The Broad Institute Genome Sequencing Center for Infectious Disease"/>
            <person name="Wu L."/>
            <person name="Ma J."/>
        </authorList>
    </citation>
    <scope>NUCLEOTIDE SEQUENCE [LARGE SCALE GENOMIC DNA]</scope>
    <source>
        <strain evidence="3">JCM 16704</strain>
    </source>
</reference>
<name>A0ABP7Z4N5_9SPHI</name>